<dbReference type="PANTHER" id="PTHR31120">
    <property type="entry name" value="METALLOPROTEASE TIKI"/>
    <property type="match status" value="1"/>
</dbReference>
<dbReference type="InterPro" id="IPR002816">
    <property type="entry name" value="TraB/PrgY/GumN_fam"/>
</dbReference>
<keyword evidence="5" id="KW-0812">Transmembrane</keyword>
<reference evidence="14" key="1">
    <citation type="submission" date="2022-07" db="EMBL/GenBank/DDBJ databases">
        <title>Taxonomy of Novel Oxalotrophic and Methylotrophic Bacteria.</title>
        <authorList>
            <person name="Sahin N."/>
            <person name="Tani A."/>
        </authorList>
    </citation>
    <scope>NUCLEOTIDE SEQUENCE</scope>
    <source>
        <strain evidence="14">Y10</strain>
    </source>
</reference>
<dbReference type="InterPro" id="IPR040230">
    <property type="entry name" value="TIKI1/2-like"/>
</dbReference>
<evidence type="ECO:0000256" key="7">
    <source>
        <dbReference type="ARBA" id="ARBA00022729"/>
    </source>
</evidence>
<keyword evidence="4" id="KW-0645">Protease</keyword>
<evidence type="ECO:0000256" key="11">
    <source>
        <dbReference type="ARBA" id="ARBA00023136"/>
    </source>
</evidence>
<evidence type="ECO:0000256" key="5">
    <source>
        <dbReference type="ARBA" id="ARBA00022692"/>
    </source>
</evidence>
<evidence type="ECO:0000256" key="10">
    <source>
        <dbReference type="ARBA" id="ARBA00023049"/>
    </source>
</evidence>
<evidence type="ECO:0000256" key="4">
    <source>
        <dbReference type="ARBA" id="ARBA00022670"/>
    </source>
</evidence>
<feature type="chain" id="PRO_5045473954" description="TraB/GumN family protein" evidence="13">
    <location>
        <begin position="19"/>
        <end position="1164"/>
    </location>
</feature>
<evidence type="ECO:0000256" key="13">
    <source>
        <dbReference type="SAM" id="SignalP"/>
    </source>
</evidence>
<comment type="subcellular location">
    <subcellularLocation>
        <location evidence="3">Membrane</location>
        <topology evidence="3">Single-pass type I membrane protein</topology>
    </subcellularLocation>
</comment>
<keyword evidence="8" id="KW-0378">Hydrolase</keyword>
<keyword evidence="10" id="KW-0482">Metalloprotease</keyword>
<evidence type="ECO:0000256" key="8">
    <source>
        <dbReference type="ARBA" id="ARBA00022801"/>
    </source>
</evidence>
<evidence type="ECO:0000256" key="2">
    <source>
        <dbReference type="ARBA" id="ARBA00001941"/>
    </source>
</evidence>
<comment type="cofactor">
    <cofactor evidence="2">
        <name>Co(2+)</name>
        <dbReference type="ChEBI" id="CHEBI:48828"/>
    </cofactor>
</comment>
<keyword evidence="15" id="KW-1185">Reference proteome</keyword>
<organism evidence="14 15">
    <name type="scientific">Neptunitalea lumnitzerae</name>
    <dbReference type="NCBI Taxonomy" id="2965509"/>
    <lineage>
        <taxon>Bacteria</taxon>
        <taxon>Pseudomonadati</taxon>
        <taxon>Bacteroidota</taxon>
        <taxon>Flavobacteriia</taxon>
        <taxon>Flavobacteriales</taxon>
        <taxon>Flavobacteriaceae</taxon>
        <taxon>Neptunitalea</taxon>
    </lineage>
</organism>
<dbReference type="RefSeq" id="WP_281763895.1">
    <property type="nucleotide sequence ID" value="NZ_BRVO01000001.1"/>
</dbReference>
<name>A0ABQ5MFS2_9FLAO</name>
<keyword evidence="12" id="KW-0325">Glycoprotein</keyword>
<comment type="cofactor">
    <cofactor evidence="1">
        <name>Mn(2+)</name>
        <dbReference type="ChEBI" id="CHEBI:29035"/>
    </cofactor>
</comment>
<evidence type="ECO:0000256" key="9">
    <source>
        <dbReference type="ARBA" id="ARBA00022989"/>
    </source>
</evidence>
<dbReference type="EMBL" id="BRVO01000001">
    <property type="protein sequence ID" value="GLB48242.1"/>
    <property type="molecule type" value="Genomic_DNA"/>
</dbReference>
<evidence type="ECO:0008006" key="16">
    <source>
        <dbReference type="Google" id="ProtNLM"/>
    </source>
</evidence>
<evidence type="ECO:0000256" key="6">
    <source>
        <dbReference type="ARBA" id="ARBA00022723"/>
    </source>
</evidence>
<keyword evidence="11" id="KW-0472">Membrane</keyword>
<dbReference type="Pfam" id="PF01963">
    <property type="entry name" value="TraB_PrgY_gumN"/>
    <property type="match status" value="2"/>
</dbReference>
<proteinExistence type="predicted"/>
<gene>
    <name evidence="14" type="ORF">Y10_06100</name>
</gene>
<evidence type="ECO:0000313" key="14">
    <source>
        <dbReference type="EMBL" id="GLB48242.1"/>
    </source>
</evidence>
<evidence type="ECO:0000313" key="15">
    <source>
        <dbReference type="Proteomes" id="UP001143543"/>
    </source>
</evidence>
<keyword evidence="7 13" id="KW-0732">Signal</keyword>
<protein>
    <recommendedName>
        <fullName evidence="16">TraB/GumN family protein</fullName>
    </recommendedName>
</protein>
<feature type="signal peptide" evidence="13">
    <location>
        <begin position="1"/>
        <end position="18"/>
    </location>
</feature>
<keyword evidence="6" id="KW-0479">Metal-binding</keyword>
<dbReference type="Proteomes" id="UP001143543">
    <property type="component" value="Unassembled WGS sequence"/>
</dbReference>
<evidence type="ECO:0000256" key="1">
    <source>
        <dbReference type="ARBA" id="ARBA00001936"/>
    </source>
</evidence>
<evidence type="ECO:0000256" key="12">
    <source>
        <dbReference type="ARBA" id="ARBA00023180"/>
    </source>
</evidence>
<dbReference type="PANTHER" id="PTHR31120:SF6">
    <property type="entry name" value="METALLOPROTEASE TIKI HOMOLOG"/>
    <property type="match status" value="1"/>
</dbReference>
<dbReference type="CDD" id="cd14789">
    <property type="entry name" value="Tiki"/>
    <property type="match status" value="1"/>
</dbReference>
<comment type="caution">
    <text evidence="14">The sequence shown here is derived from an EMBL/GenBank/DDBJ whole genome shotgun (WGS) entry which is preliminary data.</text>
</comment>
<evidence type="ECO:0000256" key="3">
    <source>
        <dbReference type="ARBA" id="ARBA00004479"/>
    </source>
</evidence>
<keyword evidence="9" id="KW-1133">Transmembrane helix</keyword>
<sequence>MRFKFLLLLLISSYVAFSQSLTDNSLLWQISGNNLKQPSYLYGTMHVSAKIAFRLDDVFFNALDNAEYVALESDPNLWLDYYIDKQFSIDFYNYYRGGLYREANIKQPTINEVASLFGYDNQMINGVLYRTNDYSQNFEDETYLDMFIYQACKKFDKKFVPLEDIKESDSLMMHLREDDVKDIPDEWLKKKLKNENYGSLMENAYRERNINFIDSLQRGFYNKNYLKYMLYERNKIMARGIINTIQKGSTFTGVGAAHLPGENGVIQLLRDAGYTVTPLQSSKTAKGKKIKAKFEDKFVNTDLQETGTETNFINLKLPSKLYNMGTINNATFYGSPDLTNGSYVSLIRVSRFHYLPKADSISLKELENLFFEVIPGNITTKTPITNGNYAGYNIVSKLKNGDYQRYQIFETPLEIVIFKMGGKKEFVLSHSDAIFNTISFRNHTNNSLTTVTDAFKSFEITVPEEYAFYNYDKIGTKLIQAVNTQTGSVYTLEKVTHNEFNYIEEDPFELKHFQRRFYESLDVTPAYNPFTTLGKHSLLTSSGIVDSTTNTKVHVATTLHKGNFYLMSAFNATEKDATAFFTSLKIKQPTYEKPFEKVIDTALHFTTKTNAKVPEHTNLVIHPVYNNRNKKNEDTYKKYVKTSVYLNRNSEKINVELIKLNDYTTYANIDSLWNNEFEIDQDKTSFITSKPIRAIDKDSVYTETRILTDTLSSRAIYVKSFFKNGSLYRLKTMGDTISKPTTFVENFYANFKPADTVIGKSPFTDKAPLFFEKLRANDSIVKEIYNEVSFTEKHLDTLMKFVSNFNFTTEQQPIKFVFLSAIANAYNPKVKPYLKQLYYNSYQDPHIQEFILNQLAQNKNTKAITEILGLLEEDFPVDVKSFYFINHFTDSLALGSHLYPDILEYASIEEYKYPIFHSLADLLVHKKVKAKMYKNQVSQLLNEAKIMLKQDFTEEEPYLSASTKHLPMEDYITLLYPYKKQKNVAEFFEKIVQSKNPYFKISYHITQYLFGKEPNKEALVQYAKDPKHISILYRLLENQDALKLYPKEYFVQDSLLVGYTYRKISSRSYSSVKSCELIEKKKIANKLGTFDVYIYRVVSVYKSSGNETKAIKTYAVPENSTPMYEPEFSYSKTIYDHSDVDELIKHTLEQLEFKGRERVKVQNY</sequence>
<accession>A0ABQ5MFS2</accession>